<organism evidence="2">
    <name type="scientific">uncultured Rubrobacteraceae bacterium</name>
    <dbReference type="NCBI Taxonomy" id="349277"/>
    <lineage>
        <taxon>Bacteria</taxon>
        <taxon>Bacillati</taxon>
        <taxon>Actinomycetota</taxon>
        <taxon>Rubrobacteria</taxon>
        <taxon>Rubrobacterales</taxon>
        <taxon>Rubrobacteraceae</taxon>
        <taxon>environmental samples</taxon>
    </lineage>
</organism>
<name>A0A6J4QX57_9ACTN</name>
<feature type="domain" description="MmeI-like N-terminal" evidence="1">
    <location>
        <begin position="6"/>
        <end position="179"/>
    </location>
</feature>
<dbReference type="Pfam" id="PF20464">
    <property type="entry name" value="MmeI_N"/>
    <property type="match status" value="1"/>
</dbReference>
<accession>A0A6J4QX57</accession>
<evidence type="ECO:0000313" key="2">
    <source>
        <dbReference type="EMBL" id="CAA9457636.1"/>
    </source>
</evidence>
<sequence>MASLTPKAFAKRWADAALSERSSYQQHFLDLCDVIGAPKPAEMDPKGEFYTFEKGVEKTGGGKGFADVWFKDHFAIEYKGRHKDLRAAYGQLLQYRESLENPPVLVVTDTDRFEIHTNFTGTVTEVHAFTNEELPDPENMKVLRAMFEDPYSLKPDRTVEGVTEEVAGKFAILADGMRDRGVEPEAAAHFLNM</sequence>
<protein>
    <recommendedName>
        <fullName evidence="1">MmeI-like N-terminal domain-containing protein</fullName>
    </recommendedName>
</protein>
<reference evidence="2" key="1">
    <citation type="submission" date="2020-02" db="EMBL/GenBank/DDBJ databases">
        <authorList>
            <person name="Meier V. D."/>
        </authorList>
    </citation>
    <scope>NUCLEOTIDE SEQUENCE</scope>
    <source>
        <strain evidence="2">AVDCRST_MAG02</strain>
    </source>
</reference>
<dbReference type="AlphaFoldDB" id="A0A6J4QX57"/>
<dbReference type="EMBL" id="CADCVH010000055">
    <property type="protein sequence ID" value="CAA9457636.1"/>
    <property type="molecule type" value="Genomic_DNA"/>
</dbReference>
<gene>
    <name evidence="2" type="ORF">AVDCRST_MAG02-1702</name>
</gene>
<dbReference type="InterPro" id="IPR046817">
    <property type="entry name" value="MmeI_N"/>
</dbReference>
<proteinExistence type="predicted"/>
<evidence type="ECO:0000259" key="1">
    <source>
        <dbReference type="Pfam" id="PF20464"/>
    </source>
</evidence>